<evidence type="ECO:0000256" key="1">
    <source>
        <dbReference type="PROSITE-ProRule" id="PRU00169"/>
    </source>
</evidence>
<keyword evidence="1" id="KW-0597">Phosphoprotein</keyword>
<proteinExistence type="predicted"/>
<dbReference type="InterPro" id="IPR052048">
    <property type="entry name" value="ST_Response_Regulator"/>
</dbReference>
<dbReference type="Gene3D" id="3.40.50.2300">
    <property type="match status" value="1"/>
</dbReference>
<organism evidence="3 4">
    <name type="scientific">Ectobacillus ponti</name>
    <dbReference type="NCBI Taxonomy" id="2961894"/>
    <lineage>
        <taxon>Bacteria</taxon>
        <taxon>Bacillati</taxon>
        <taxon>Bacillota</taxon>
        <taxon>Bacilli</taxon>
        <taxon>Bacillales</taxon>
        <taxon>Bacillaceae</taxon>
        <taxon>Ectobacillus</taxon>
    </lineage>
</organism>
<dbReference type="Pfam" id="PF00072">
    <property type="entry name" value="Response_reg"/>
    <property type="match status" value="1"/>
</dbReference>
<dbReference type="Proteomes" id="UP001156102">
    <property type="component" value="Unassembled WGS sequence"/>
</dbReference>
<dbReference type="PANTHER" id="PTHR43228:SF1">
    <property type="entry name" value="TWO-COMPONENT RESPONSE REGULATOR ARR22"/>
    <property type="match status" value="1"/>
</dbReference>
<feature type="modified residue" description="4-aspartylphosphate" evidence="1">
    <location>
        <position position="128"/>
    </location>
</feature>
<comment type="caution">
    <text evidence="3">The sequence shown here is derived from an EMBL/GenBank/DDBJ whole genome shotgun (WGS) entry which is preliminary data.</text>
</comment>
<evidence type="ECO:0000313" key="3">
    <source>
        <dbReference type="EMBL" id="MCP8968942.1"/>
    </source>
</evidence>
<dbReference type="SUPFAM" id="SSF52172">
    <property type="entry name" value="CheY-like"/>
    <property type="match status" value="1"/>
</dbReference>
<feature type="domain" description="Response regulatory" evidence="2">
    <location>
        <begin position="77"/>
        <end position="193"/>
    </location>
</feature>
<dbReference type="RefSeq" id="WP_254758849.1">
    <property type="nucleotide sequence ID" value="NZ_JANCLT010000004.1"/>
</dbReference>
<dbReference type="InterPro" id="IPR011006">
    <property type="entry name" value="CheY-like_superfamily"/>
</dbReference>
<sequence>MKETVHIVEVQPDSVLAEDVLTDSGLLLVKKGTLLTGTLLEKLRYLGVGEVALQNAPAEKPPASEAGPKAGMRMVKRVMVVDDLPLNRRLISNILQQSFPEAEVIEASDGLSAVDMYAYVKPDLVFMDIVMPAMDGITAIRKMKETDPQANVIVCSTQGESKMVLAAIHSGAKDFIVKPYSRSRVMQAVERVMGV</sequence>
<keyword evidence="4" id="KW-1185">Reference proteome</keyword>
<dbReference type="GO" id="GO:0000160">
    <property type="term" value="P:phosphorelay signal transduction system"/>
    <property type="evidence" value="ECO:0007669"/>
    <property type="project" value="InterPro"/>
</dbReference>
<dbReference type="InterPro" id="IPR001789">
    <property type="entry name" value="Sig_transdc_resp-reg_receiver"/>
</dbReference>
<gene>
    <name evidence="3" type="ORF">NK662_10370</name>
</gene>
<evidence type="ECO:0000313" key="4">
    <source>
        <dbReference type="Proteomes" id="UP001156102"/>
    </source>
</evidence>
<evidence type="ECO:0000259" key="2">
    <source>
        <dbReference type="PROSITE" id="PS50110"/>
    </source>
</evidence>
<dbReference type="PROSITE" id="PS50110">
    <property type="entry name" value="RESPONSE_REGULATORY"/>
    <property type="match status" value="1"/>
</dbReference>
<name>A0AA41X554_9BACI</name>
<dbReference type="PANTHER" id="PTHR43228">
    <property type="entry name" value="TWO-COMPONENT RESPONSE REGULATOR"/>
    <property type="match status" value="1"/>
</dbReference>
<protein>
    <submittedName>
        <fullName evidence="3">Response regulator</fullName>
    </submittedName>
</protein>
<dbReference type="SMART" id="SM00448">
    <property type="entry name" value="REC"/>
    <property type="match status" value="1"/>
</dbReference>
<dbReference type="EMBL" id="JANCLT010000004">
    <property type="protein sequence ID" value="MCP8968942.1"/>
    <property type="molecule type" value="Genomic_DNA"/>
</dbReference>
<reference evidence="3" key="1">
    <citation type="submission" date="2022-07" db="EMBL/GenBank/DDBJ databases">
        <authorList>
            <person name="Li W.-J."/>
            <person name="Deng Q.-Q."/>
        </authorList>
    </citation>
    <scope>NUCLEOTIDE SEQUENCE</scope>
    <source>
        <strain evidence="3">SYSU M60031</strain>
    </source>
</reference>
<dbReference type="AlphaFoldDB" id="A0AA41X554"/>
<accession>A0AA41X554</accession>